<keyword evidence="3" id="KW-0809">Transit peptide</keyword>
<gene>
    <name evidence="8" type="ORF">V1264_018300</name>
</gene>
<keyword evidence="9" id="KW-1185">Reference proteome</keyword>
<organism evidence="8 9">
    <name type="scientific">Littorina saxatilis</name>
    <dbReference type="NCBI Taxonomy" id="31220"/>
    <lineage>
        <taxon>Eukaryota</taxon>
        <taxon>Metazoa</taxon>
        <taxon>Spiralia</taxon>
        <taxon>Lophotrochozoa</taxon>
        <taxon>Mollusca</taxon>
        <taxon>Gastropoda</taxon>
        <taxon>Caenogastropoda</taxon>
        <taxon>Littorinimorpha</taxon>
        <taxon>Littorinoidea</taxon>
        <taxon>Littorinidae</taxon>
        <taxon>Littorina</taxon>
    </lineage>
</organism>
<dbReference type="Proteomes" id="UP001374579">
    <property type="component" value="Unassembled WGS sequence"/>
</dbReference>
<dbReference type="NCBIfam" id="NF008907">
    <property type="entry name" value="PRK12270.1"/>
    <property type="match status" value="1"/>
</dbReference>
<dbReference type="GO" id="GO:0016624">
    <property type="term" value="F:oxidoreductase activity, acting on the aldehyde or oxo group of donors, disulfide as acceptor"/>
    <property type="evidence" value="ECO:0007669"/>
    <property type="project" value="InterPro"/>
</dbReference>
<feature type="domain" description="Transketolase-like pyrimidine-binding" evidence="7">
    <location>
        <begin position="574"/>
        <end position="777"/>
    </location>
</feature>
<dbReference type="InterPro" id="IPR031717">
    <property type="entry name" value="ODO-1/KGD_C"/>
</dbReference>
<evidence type="ECO:0000313" key="9">
    <source>
        <dbReference type="Proteomes" id="UP001374579"/>
    </source>
</evidence>
<dbReference type="Gene3D" id="3.40.50.970">
    <property type="match status" value="1"/>
</dbReference>
<dbReference type="NCBIfam" id="NF006914">
    <property type="entry name" value="PRK09404.1"/>
    <property type="match status" value="1"/>
</dbReference>
<name>A0AAN9BCG8_9CAEN</name>
<dbReference type="InterPro" id="IPR001017">
    <property type="entry name" value="DH_E1"/>
</dbReference>
<reference evidence="8 9" key="1">
    <citation type="submission" date="2024-02" db="EMBL/GenBank/DDBJ databases">
        <title>Chromosome-scale genome assembly of the rough periwinkle Littorina saxatilis.</title>
        <authorList>
            <person name="De Jode A."/>
            <person name="Faria R."/>
            <person name="Formenti G."/>
            <person name="Sims Y."/>
            <person name="Smith T.P."/>
            <person name="Tracey A."/>
            <person name="Wood J.M.D."/>
            <person name="Zagrodzka Z.B."/>
            <person name="Johannesson K."/>
            <person name="Butlin R.K."/>
            <person name="Leder E.H."/>
        </authorList>
    </citation>
    <scope>NUCLEOTIDE SEQUENCE [LARGE SCALE GENOMIC DNA]</scope>
    <source>
        <strain evidence="8">Snail1</strain>
        <tissue evidence="8">Muscle</tissue>
    </source>
</reference>
<comment type="caution">
    <text evidence="8">The sequence shown here is derived from an EMBL/GenBank/DDBJ whole genome shotgun (WGS) entry which is preliminary data.</text>
</comment>
<dbReference type="GO" id="GO:0030976">
    <property type="term" value="F:thiamine pyrophosphate binding"/>
    <property type="evidence" value="ECO:0007669"/>
    <property type="project" value="InterPro"/>
</dbReference>
<feature type="region of interest" description="Disordered" evidence="6">
    <location>
        <begin position="302"/>
        <end position="324"/>
    </location>
</feature>
<evidence type="ECO:0000256" key="6">
    <source>
        <dbReference type="SAM" id="MobiDB-lite"/>
    </source>
</evidence>
<dbReference type="Gene3D" id="3.40.50.12470">
    <property type="match status" value="1"/>
</dbReference>
<evidence type="ECO:0000259" key="7">
    <source>
        <dbReference type="SMART" id="SM00861"/>
    </source>
</evidence>
<dbReference type="Pfam" id="PF00676">
    <property type="entry name" value="E1_dh"/>
    <property type="match status" value="1"/>
</dbReference>
<dbReference type="PIRSF" id="PIRSF000157">
    <property type="entry name" value="Oxoglu_dh_E1"/>
    <property type="match status" value="1"/>
</dbReference>
<dbReference type="InterPro" id="IPR011603">
    <property type="entry name" value="2oxoglutarate_DH_E1"/>
</dbReference>
<evidence type="ECO:0000256" key="4">
    <source>
        <dbReference type="ARBA" id="ARBA00023002"/>
    </source>
</evidence>
<dbReference type="Gene3D" id="1.10.287.1150">
    <property type="entry name" value="TPP helical domain"/>
    <property type="match status" value="1"/>
</dbReference>
<dbReference type="InterPro" id="IPR029061">
    <property type="entry name" value="THDP-binding"/>
</dbReference>
<protein>
    <recommendedName>
        <fullName evidence="7">Transketolase-like pyrimidine-binding domain-containing protein</fullName>
    </recommendedName>
</protein>
<dbReference type="Pfam" id="PF02779">
    <property type="entry name" value="Transket_pyr"/>
    <property type="match status" value="1"/>
</dbReference>
<accession>A0AAN9BCG8</accession>
<evidence type="ECO:0000256" key="1">
    <source>
        <dbReference type="ARBA" id="ARBA00001964"/>
    </source>
</evidence>
<dbReference type="NCBIfam" id="TIGR00239">
    <property type="entry name" value="2oxo_dh_E1"/>
    <property type="match status" value="1"/>
</dbReference>
<comment type="similarity">
    <text evidence="2">Belongs to the alpha-ketoglutarate dehydrogenase family.</text>
</comment>
<dbReference type="Gene3D" id="3.40.50.11610">
    <property type="entry name" value="Multifunctional 2-oxoglutarate metabolism enzyme, C-terminal domain"/>
    <property type="match status" value="1"/>
</dbReference>
<evidence type="ECO:0000256" key="2">
    <source>
        <dbReference type="ARBA" id="ARBA00006936"/>
    </source>
</evidence>
<dbReference type="InterPro" id="IPR005475">
    <property type="entry name" value="Transketolase-like_Pyr-bd"/>
</dbReference>
<dbReference type="PANTHER" id="PTHR23152">
    <property type="entry name" value="2-OXOGLUTARATE DEHYDROGENASE"/>
    <property type="match status" value="1"/>
</dbReference>
<comment type="cofactor">
    <cofactor evidence="1">
        <name>thiamine diphosphate</name>
        <dbReference type="ChEBI" id="CHEBI:58937"/>
    </cofactor>
</comment>
<dbReference type="InterPro" id="IPR042179">
    <property type="entry name" value="KGD_C_sf"/>
</dbReference>
<evidence type="ECO:0000256" key="5">
    <source>
        <dbReference type="ARBA" id="ARBA00023052"/>
    </source>
</evidence>
<dbReference type="PANTHER" id="PTHR23152:SF4">
    <property type="entry name" value="2-OXOADIPATE DEHYDROGENASE COMPLEX COMPONENT E1"/>
    <property type="match status" value="1"/>
</dbReference>
<dbReference type="SMART" id="SM00861">
    <property type="entry name" value="Transket_pyr"/>
    <property type="match status" value="1"/>
</dbReference>
<dbReference type="AlphaFoldDB" id="A0AAN9BCG8"/>
<dbReference type="CDD" id="cd02016">
    <property type="entry name" value="TPP_E1_OGDC_like"/>
    <property type="match status" value="1"/>
</dbReference>
<evidence type="ECO:0000256" key="3">
    <source>
        <dbReference type="ARBA" id="ARBA00022946"/>
    </source>
</evidence>
<evidence type="ECO:0000313" key="8">
    <source>
        <dbReference type="EMBL" id="KAK7103395.1"/>
    </source>
</evidence>
<dbReference type="Pfam" id="PF16870">
    <property type="entry name" value="OxoGdeHyase_C"/>
    <property type="match status" value="1"/>
</dbReference>
<dbReference type="EMBL" id="JBAMIC010000008">
    <property type="protein sequence ID" value="KAK7103395.1"/>
    <property type="molecule type" value="Genomic_DNA"/>
</dbReference>
<proteinExistence type="inferred from homology"/>
<sequence length="924" mass="102609">MFGGKFVCARFAKHLKCRRAVALYHSKSGVYGNRVAAEPQLKETFSEAEIKNRIQHATITRLVQAYRQYGHRKAQLDPLGLQKPKTSPELDLRHYGVTASDSSSVSLAGIFYGGGNTMQISELIDHLERLYCGSLAAEFEHLVTEEERTWFAETFETRHTMDISQDRQVALAKLMLKCQAFDHFLSNKFTTVKRYGGEGGESMMGCFDEVFRKCSEQGMEDVVVCMPHRGRLNFLTSLLDFPPVIMFQKMKGKSEFPPGAKGTGDVLSHLYTSVDLPYGDKNVHVSLIPNPSHLEANNPVAAGKARAKQQRREAASYSSAPDATPGDQVLCLQVHGDASFSGQGVVAETFCFANCAHFTVGGSVHLIVNNQIGYTTEATLGRSSEYVSDLAKINGCPVIHVNADNPEDVVRATSIAMDYRYKFHKDVIIDLMCFRRWGHNEMDEPSFTQPIMYQAINSRQSIPDNYANTLVSGGVCEQSALDTSVQEWNTKLAADMAKADSHVPQPFHLGQQWSGLVQASDDTVTAWDTGVPLDILKFVGVKSVDVPVDFNVHPTIQRTHVERRRQKMSEGGEVDWATAEALAMGSLMYQGVHVRISGQDVGRGTFSQRHAMLVDQQTDDIRIPLNHMMDTQQGFLEVAHSVLSEEAVLGFEYGVSLETPQILPIWEAQFGDFFNGAQIMIDTYISSGELKWLLQSGIVMLLPHGMDGAGPEHSSCRIERFLQMCDSKEDGVDGDNVNMQVAHPTTPAQYFHLMRRQVIRNFRKPLIVAAPKLILRLPAAVSSMAELLPGNHFLPVLSDASVSPGDVKKVVFCSGKHFYTLDKERQQRGVKDTAIVRVESLCPFPAIEVKAELDKFSQAKEFVWSQEEHRNMGAWTFVAPRFANILGYQLKYVGRGVLGSPAVGVGDVHKVESQKLLDDTFQQS</sequence>
<dbReference type="SUPFAM" id="SSF52518">
    <property type="entry name" value="Thiamin diphosphate-binding fold (THDP-binding)"/>
    <property type="match status" value="2"/>
</dbReference>
<keyword evidence="5" id="KW-0786">Thiamine pyrophosphate</keyword>
<keyword evidence="4" id="KW-0560">Oxidoreductase</keyword>